<evidence type="ECO:0000313" key="6">
    <source>
        <dbReference type="Proteomes" id="UP001302666"/>
    </source>
</evidence>
<evidence type="ECO:0000313" key="5">
    <source>
        <dbReference type="Proteomes" id="UP000237718"/>
    </source>
</evidence>
<dbReference type="Proteomes" id="UP000237718">
    <property type="component" value="Unassembled WGS sequence"/>
</dbReference>
<feature type="transmembrane region" description="Helical" evidence="1">
    <location>
        <begin position="58"/>
        <end position="76"/>
    </location>
</feature>
<dbReference type="InterPro" id="IPR012171">
    <property type="entry name" value="Fatty_acid_desaturase"/>
</dbReference>
<dbReference type="EC" id="1.14.19.-" evidence="4"/>
<dbReference type="Proteomes" id="UP001302666">
    <property type="component" value="Chromosome"/>
</dbReference>
<evidence type="ECO:0000259" key="2">
    <source>
        <dbReference type="Pfam" id="PF00487"/>
    </source>
</evidence>
<dbReference type="GO" id="GO:0016020">
    <property type="term" value="C:membrane"/>
    <property type="evidence" value="ECO:0007669"/>
    <property type="project" value="TreeGrafter"/>
</dbReference>
<feature type="transmembrane region" description="Helical" evidence="1">
    <location>
        <begin position="215"/>
        <end position="234"/>
    </location>
</feature>
<sequence>MTAPHPSDAAADARRWVPILARYRDPSDRRSLLEIGLTLGPFLLLWGLGWWALSISPWLAVPIAIFNGFFLVRLFVIQHDCGHGALFSNKTLGDWVGRALGVLTVTPYDVWQRIHAAHHGTAGNLDRRGPGEVYTMTTAEYRAESRLGRLRYRLYRHPVVLFGIGPAWVFLFENRLPLGLMRAGARYWVSAMGTNIAVFLVLGAVVMFGGLDPLLFLFLPTTVCAATIGVWLFYVQHQFEDTLYEHEPDWNLHEVALHGSSHYDLPAPLHWLTANIGLHHVHHLNSRIPFYRLPAVLRDHPGLEGAQRLSLGESLRCVRLKLWDEERRRLVTLADAFTPTPA</sequence>
<gene>
    <name evidence="3" type="ORF">CLV89_103315</name>
    <name evidence="4" type="ORF">R1T40_09385</name>
</gene>
<keyword evidence="6" id="KW-1185">Reference proteome</keyword>
<accession>A0A2T1AK80</accession>
<dbReference type="AlphaFoldDB" id="A0A2T1AK80"/>
<dbReference type="GO" id="GO:0006629">
    <property type="term" value="P:lipid metabolic process"/>
    <property type="evidence" value="ECO:0007669"/>
    <property type="project" value="InterPro"/>
</dbReference>
<proteinExistence type="predicted"/>
<reference evidence="3 5" key="1">
    <citation type="submission" date="2018-03" db="EMBL/GenBank/DDBJ databases">
        <title>Genomic Encyclopedia of Archaeal and Bacterial Type Strains, Phase II (KMG-II): from individual species to whole genera.</title>
        <authorList>
            <person name="Goeker M."/>
        </authorList>
    </citation>
    <scope>NUCLEOTIDE SEQUENCE [LARGE SCALE GENOMIC DNA]</scope>
    <source>
        <strain evidence="3 5">DSM 25328</strain>
    </source>
</reference>
<dbReference type="EMBL" id="CP136704">
    <property type="protein sequence ID" value="WOI34915.1"/>
    <property type="molecule type" value="Genomic_DNA"/>
</dbReference>
<dbReference type="InterPro" id="IPR005804">
    <property type="entry name" value="FA_desaturase_dom"/>
</dbReference>
<dbReference type="OrthoDB" id="9769653at2"/>
<name>A0A2T1AK80_TRISK</name>
<feature type="transmembrane region" description="Helical" evidence="1">
    <location>
        <begin position="154"/>
        <end position="172"/>
    </location>
</feature>
<organism evidence="3 5">
    <name type="scientific">Tritonibacter scottomollicae</name>
    <name type="common">Epibacterium scottomollicae</name>
    <dbReference type="NCBI Taxonomy" id="483013"/>
    <lineage>
        <taxon>Bacteria</taxon>
        <taxon>Pseudomonadati</taxon>
        <taxon>Pseudomonadota</taxon>
        <taxon>Alphaproteobacteria</taxon>
        <taxon>Rhodobacterales</taxon>
        <taxon>Paracoccaceae</taxon>
        <taxon>Tritonibacter</taxon>
    </lineage>
</organism>
<protein>
    <submittedName>
        <fullName evidence="3 4">Fatty acid desaturase</fullName>
        <ecNumber evidence="4">1.14.19.-</ecNumber>
    </submittedName>
</protein>
<dbReference type="Pfam" id="PF00487">
    <property type="entry name" value="FA_desaturase"/>
    <property type="match status" value="1"/>
</dbReference>
<dbReference type="GO" id="GO:0016717">
    <property type="term" value="F:oxidoreductase activity, acting on paired donors, with oxidation of a pair of donors resulting in the reduction of molecular oxygen to two molecules of water"/>
    <property type="evidence" value="ECO:0007669"/>
    <property type="project" value="TreeGrafter"/>
</dbReference>
<feature type="domain" description="Fatty acid desaturase" evidence="2">
    <location>
        <begin position="57"/>
        <end position="300"/>
    </location>
</feature>
<dbReference type="EMBL" id="PVUF01000003">
    <property type="protein sequence ID" value="PRZ49000.1"/>
    <property type="molecule type" value="Genomic_DNA"/>
</dbReference>
<dbReference type="CDD" id="cd03507">
    <property type="entry name" value="Delta12-FADS-like"/>
    <property type="match status" value="1"/>
</dbReference>
<feature type="transmembrane region" description="Helical" evidence="1">
    <location>
        <begin position="187"/>
        <end position="208"/>
    </location>
</feature>
<keyword evidence="1" id="KW-0812">Transmembrane</keyword>
<keyword evidence="1" id="KW-1133">Transmembrane helix</keyword>
<reference evidence="4 6" key="2">
    <citation type="submission" date="2023-10" db="EMBL/GenBank/DDBJ databases">
        <title>Eight complete genome sequences of bacteria isolated from laboratory stock of Giant Kelp gametophytes.</title>
        <authorList>
            <person name="Tolentino B."/>
            <person name="Nuzhdin S."/>
        </authorList>
    </citation>
    <scope>NUCLEOTIDE SEQUENCE [LARGE SCALE GENOMIC DNA]</scope>
    <source>
        <strain evidence="4 6">LC.270.F.C4</strain>
    </source>
</reference>
<evidence type="ECO:0000256" key="1">
    <source>
        <dbReference type="SAM" id="Phobius"/>
    </source>
</evidence>
<dbReference type="RefSeq" id="WP_106163008.1">
    <property type="nucleotide sequence ID" value="NZ_CP136704.1"/>
</dbReference>
<dbReference type="PANTHER" id="PTHR19353:SF73">
    <property type="entry name" value="FATTY ACID DESATURASE"/>
    <property type="match status" value="1"/>
</dbReference>
<keyword evidence="1" id="KW-0472">Membrane</keyword>
<keyword evidence="4" id="KW-0560">Oxidoreductase</keyword>
<evidence type="ECO:0000313" key="3">
    <source>
        <dbReference type="EMBL" id="PRZ49000.1"/>
    </source>
</evidence>
<evidence type="ECO:0000313" key="4">
    <source>
        <dbReference type="EMBL" id="WOI34915.1"/>
    </source>
</evidence>
<feature type="transmembrane region" description="Helical" evidence="1">
    <location>
        <begin position="32"/>
        <end position="52"/>
    </location>
</feature>
<dbReference type="PANTHER" id="PTHR19353">
    <property type="entry name" value="FATTY ACID DESATURASE 2"/>
    <property type="match status" value="1"/>
</dbReference>